<proteinExistence type="predicted"/>
<dbReference type="Gene3D" id="3.20.20.140">
    <property type="entry name" value="Metal-dependent hydrolases"/>
    <property type="match status" value="1"/>
</dbReference>
<dbReference type="Proteomes" id="UP000256774">
    <property type="component" value="Unassembled WGS sequence"/>
</dbReference>
<reference evidence="2 3" key="1">
    <citation type="submission" date="2018-08" db="EMBL/GenBank/DDBJ databases">
        <title>Genomic Encyclopedia of Type Strains, Phase IV (KMG-IV): sequencing the most valuable type-strain genomes for metagenomic binning, comparative biology and taxonomic classification.</title>
        <authorList>
            <person name="Goeker M."/>
        </authorList>
    </citation>
    <scope>NUCLEOTIDE SEQUENCE [LARGE SCALE GENOMIC DNA]</scope>
    <source>
        <strain evidence="2 3">DSM 26022</strain>
    </source>
</reference>
<evidence type="ECO:0000313" key="3">
    <source>
        <dbReference type="Proteomes" id="UP000256774"/>
    </source>
</evidence>
<dbReference type="InterPro" id="IPR052018">
    <property type="entry name" value="PHP_domain"/>
</dbReference>
<sequence>MPAIDLHSHSRYSDGSLSPTELVALAAKAGVKALALTDHDSVSGVPEAQAAADQHGITLIPGVEISAAWGVQNVHIVGLQVDIHHPVLVAGLAQQAGARERRAIEIGQRLEALGLTGAYAGALALAREPASISRTHYGQWLFASGHVSTVQQGFDRYLGPRKPASVPMPWASLEDTVSWILQAGGVPVLAHPGRYPLSRTKMREMMSAFQAAGGVAIEVATATEKPDMVKYLGQLAQQRGLAASQGSDYHGKPAPWIALGRFPSLPKGCEPVWQRWGWAADAFSSSTPAQGQPA</sequence>
<dbReference type="EMBL" id="QUNR01000004">
    <property type="protein sequence ID" value="REH36881.1"/>
    <property type="molecule type" value="Genomic_DNA"/>
</dbReference>
<keyword evidence="3" id="KW-1185">Reference proteome</keyword>
<dbReference type="SUPFAM" id="SSF89550">
    <property type="entry name" value="PHP domain-like"/>
    <property type="match status" value="1"/>
</dbReference>
<dbReference type="CDD" id="cd07438">
    <property type="entry name" value="PHP_HisPPase_AMP"/>
    <property type="match status" value="1"/>
</dbReference>
<dbReference type="PANTHER" id="PTHR42924:SF3">
    <property type="entry name" value="POLYMERASE_HISTIDINOL PHOSPHATASE N-TERMINAL DOMAIN-CONTAINING PROTEIN"/>
    <property type="match status" value="1"/>
</dbReference>
<protein>
    <recommendedName>
        <fullName evidence="1">Polymerase/histidinol phosphatase N-terminal domain-containing protein</fullName>
    </recommendedName>
</protein>
<dbReference type="InterPro" id="IPR004013">
    <property type="entry name" value="PHP_dom"/>
</dbReference>
<dbReference type="AlphaFoldDB" id="A0A3E0H275"/>
<dbReference type="PANTHER" id="PTHR42924">
    <property type="entry name" value="EXONUCLEASE"/>
    <property type="match status" value="1"/>
</dbReference>
<dbReference type="Pfam" id="PF02811">
    <property type="entry name" value="PHP"/>
    <property type="match status" value="1"/>
</dbReference>
<dbReference type="SMART" id="SM00481">
    <property type="entry name" value="POLIIIAc"/>
    <property type="match status" value="1"/>
</dbReference>
<name>A0A3E0H275_9GAMM</name>
<gene>
    <name evidence="2" type="ORF">DFR26_2021</name>
</gene>
<organism evidence="2 3">
    <name type="scientific">Paraperlucidibaca baekdonensis</name>
    <dbReference type="NCBI Taxonomy" id="748120"/>
    <lineage>
        <taxon>Bacteria</taxon>
        <taxon>Pseudomonadati</taxon>
        <taxon>Pseudomonadota</taxon>
        <taxon>Gammaproteobacteria</taxon>
        <taxon>Moraxellales</taxon>
        <taxon>Moraxellaceae</taxon>
        <taxon>Paraperlucidibaca</taxon>
    </lineage>
</organism>
<evidence type="ECO:0000259" key="1">
    <source>
        <dbReference type="SMART" id="SM00481"/>
    </source>
</evidence>
<dbReference type="GO" id="GO:0004534">
    <property type="term" value="F:5'-3' RNA exonuclease activity"/>
    <property type="evidence" value="ECO:0007669"/>
    <property type="project" value="TreeGrafter"/>
</dbReference>
<evidence type="ECO:0000313" key="2">
    <source>
        <dbReference type="EMBL" id="REH36881.1"/>
    </source>
</evidence>
<dbReference type="OrthoDB" id="9804333at2"/>
<dbReference type="InterPro" id="IPR003141">
    <property type="entry name" value="Pol/His_phosphatase_N"/>
</dbReference>
<dbReference type="InterPro" id="IPR016195">
    <property type="entry name" value="Pol/histidinol_Pase-like"/>
</dbReference>
<accession>A0A3E0H275</accession>
<dbReference type="GO" id="GO:0035312">
    <property type="term" value="F:5'-3' DNA exonuclease activity"/>
    <property type="evidence" value="ECO:0007669"/>
    <property type="project" value="TreeGrafter"/>
</dbReference>
<dbReference type="Gene3D" id="1.10.150.650">
    <property type="match status" value="1"/>
</dbReference>
<feature type="domain" description="Polymerase/histidinol phosphatase N-terminal" evidence="1">
    <location>
        <begin position="4"/>
        <end position="69"/>
    </location>
</feature>
<comment type="caution">
    <text evidence="2">The sequence shown here is derived from an EMBL/GenBank/DDBJ whole genome shotgun (WGS) entry which is preliminary data.</text>
</comment>
<dbReference type="RefSeq" id="WP_116208824.1">
    <property type="nucleotide sequence ID" value="NZ_QUNR01000004.1"/>
</dbReference>